<comment type="caution">
    <text evidence="4">The sequence shown here is derived from an EMBL/GenBank/DDBJ whole genome shotgun (WGS) entry which is preliminary data.</text>
</comment>
<keyword evidence="5" id="KW-1185">Reference proteome</keyword>
<proteinExistence type="predicted"/>
<evidence type="ECO:0000313" key="4">
    <source>
        <dbReference type="EMBL" id="KAL0484707.1"/>
    </source>
</evidence>
<dbReference type="Pfam" id="PF11978">
    <property type="entry name" value="MVP_shoulder"/>
    <property type="match status" value="1"/>
</dbReference>
<evidence type="ECO:0000259" key="3">
    <source>
        <dbReference type="Pfam" id="PF17795"/>
    </source>
</evidence>
<sequence>MNTPGTRKQHHNMSAPMILFQDTYCHVLNNETGEIELIEGPKRFILPATKTLIGDKRAKLVVKEGQYVEVLNPYNPETKQCVMGQIEIRRGPLILSLYPFERCEGLVKDAVLLGKNQYLFVKATEGDDAGVLHRVKGPALHFPNPNEEIVGTFDAINIGENEAVYIQNTDTSELKLVKGPTSYMLEVNEKEYNKELSAEECSAIDASSATSSRAYSINIQKNEIVAITDYRSNKEKYILGPVCHILEPHEGVRVVKISGGIPKVENAISIAKVNLGPDFMIDSFEVRTKDNAVLNMVISYKWKFLILNDDELYKVFHGDFIGYSCQSMRSRIREQASTHDFESFHTSSSTILRSALFKDYEFTNKNNNSKQVHYGRFFSEFNFLVFSLDVKQVKPVDSELALLLDESIKSSMKIMCKKLNDSAEFAAEKERIENETEVAKLRKSLIEIEIGNYKKEVIEKARIEGSRLLEEATAEASASGHQKRNKLKLELENMKNVIDMLQGPDGDVYIEYAKVKNLGRNVQSATFVPSDVKTLIIPPTTSQLSADLY</sequence>
<feature type="domain" description="Major vault protein repeat" evidence="3">
    <location>
        <begin position="218"/>
        <end position="268"/>
    </location>
</feature>
<dbReference type="Proteomes" id="UP001431209">
    <property type="component" value="Unassembled WGS sequence"/>
</dbReference>
<name>A0AAW2Z646_9EUKA</name>
<dbReference type="InterPro" id="IPR039059">
    <property type="entry name" value="MVP"/>
</dbReference>
<dbReference type="Gene3D" id="2.30.30.620">
    <property type="match status" value="1"/>
</dbReference>
<dbReference type="GO" id="GO:0005737">
    <property type="term" value="C:cytoplasm"/>
    <property type="evidence" value="ECO:0007669"/>
    <property type="project" value="TreeGrafter"/>
</dbReference>
<dbReference type="Gene3D" id="3.30.479.30">
    <property type="entry name" value="Band 7 domain"/>
    <property type="match status" value="1"/>
</dbReference>
<dbReference type="InterPro" id="IPR021870">
    <property type="entry name" value="MVP_shoulder"/>
</dbReference>
<dbReference type="Pfam" id="PF17795">
    <property type="entry name" value="Vault_3"/>
    <property type="match status" value="1"/>
</dbReference>
<dbReference type="InterPro" id="IPR040989">
    <property type="entry name" value="Vault_3"/>
</dbReference>
<reference evidence="4 5" key="1">
    <citation type="submission" date="2024-03" db="EMBL/GenBank/DDBJ databases">
        <title>The Acrasis kona genome and developmental transcriptomes reveal deep origins of eukaryotic multicellular pathways.</title>
        <authorList>
            <person name="Sheikh S."/>
            <person name="Fu C.-J."/>
            <person name="Brown M.W."/>
            <person name="Baldauf S.L."/>
        </authorList>
    </citation>
    <scope>NUCLEOTIDE SEQUENCE [LARGE SCALE GENOMIC DNA]</scope>
    <source>
        <strain evidence="4 5">ATCC MYA-3509</strain>
    </source>
</reference>
<dbReference type="GO" id="GO:0005634">
    <property type="term" value="C:nucleus"/>
    <property type="evidence" value="ECO:0007669"/>
    <property type="project" value="TreeGrafter"/>
</dbReference>
<dbReference type="Gene3D" id="2.30.30.570">
    <property type="match status" value="1"/>
</dbReference>
<dbReference type="PANTHER" id="PTHR14165">
    <property type="entry name" value="MAJOR VAULT PROTEIN"/>
    <property type="match status" value="1"/>
</dbReference>
<gene>
    <name evidence="4" type="ORF">AKO1_003539</name>
</gene>
<dbReference type="PANTHER" id="PTHR14165:SF3">
    <property type="entry name" value="MAJOR VAULT PROTEIN"/>
    <property type="match status" value="1"/>
</dbReference>
<evidence type="ECO:0000259" key="2">
    <source>
        <dbReference type="Pfam" id="PF11978"/>
    </source>
</evidence>
<protein>
    <recommendedName>
        <fullName evidence="1">Major vault protein</fullName>
    </recommendedName>
</protein>
<evidence type="ECO:0000256" key="1">
    <source>
        <dbReference type="ARBA" id="ARBA00018296"/>
    </source>
</evidence>
<dbReference type="AlphaFoldDB" id="A0AAW2Z646"/>
<organism evidence="4 5">
    <name type="scientific">Acrasis kona</name>
    <dbReference type="NCBI Taxonomy" id="1008807"/>
    <lineage>
        <taxon>Eukaryota</taxon>
        <taxon>Discoba</taxon>
        <taxon>Heterolobosea</taxon>
        <taxon>Tetramitia</taxon>
        <taxon>Eutetramitia</taxon>
        <taxon>Acrasidae</taxon>
        <taxon>Acrasis</taxon>
    </lineage>
</organism>
<accession>A0AAW2Z646</accession>
<evidence type="ECO:0000313" key="5">
    <source>
        <dbReference type="Proteomes" id="UP001431209"/>
    </source>
</evidence>
<dbReference type="InterPro" id="IPR036013">
    <property type="entry name" value="Band_7/SPFH_dom_sf"/>
</dbReference>
<feature type="domain" description="Major vault protein shoulder" evidence="2">
    <location>
        <begin position="276"/>
        <end position="397"/>
    </location>
</feature>
<dbReference type="EMBL" id="JAOPGA020001065">
    <property type="protein sequence ID" value="KAL0484707.1"/>
    <property type="molecule type" value="Genomic_DNA"/>
</dbReference>